<feature type="region of interest" description="Disordered" evidence="1">
    <location>
        <begin position="59"/>
        <end position="106"/>
    </location>
</feature>
<feature type="compositionally biased region" description="Basic residues" evidence="1">
    <location>
        <begin position="283"/>
        <end position="292"/>
    </location>
</feature>
<accession>A0ABR1XK09</accession>
<evidence type="ECO:0000256" key="1">
    <source>
        <dbReference type="SAM" id="MobiDB-lite"/>
    </source>
</evidence>
<proteinExistence type="predicted"/>
<dbReference type="EMBL" id="JBBWUH010000009">
    <property type="protein sequence ID" value="KAK8157362.1"/>
    <property type="molecule type" value="Genomic_DNA"/>
</dbReference>
<name>A0ABR1XK09_9PEZI</name>
<reference evidence="2 3" key="1">
    <citation type="journal article" date="2022" name="G3 (Bethesda)">
        <title>Enemy or ally: a genomic approach to elucidate the lifestyle of Phyllosticta citrichinaensis.</title>
        <authorList>
            <person name="Buijs V.A."/>
            <person name="Groenewald J.Z."/>
            <person name="Haridas S."/>
            <person name="LaButti K.M."/>
            <person name="Lipzen A."/>
            <person name="Martin F.M."/>
            <person name="Barry K."/>
            <person name="Grigoriev I.V."/>
            <person name="Crous P.W."/>
            <person name="Seidl M.F."/>
        </authorList>
    </citation>
    <scope>NUCLEOTIDE SEQUENCE [LARGE SCALE GENOMIC DNA]</scope>
    <source>
        <strain evidence="2 3">CBS 129764</strain>
    </source>
</reference>
<dbReference type="Proteomes" id="UP001456524">
    <property type="component" value="Unassembled WGS sequence"/>
</dbReference>
<organism evidence="2 3">
    <name type="scientific">Phyllosticta citrichinensis</name>
    <dbReference type="NCBI Taxonomy" id="1130410"/>
    <lineage>
        <taxon>Eukaryota</taxon>
        <taxon>Fungi</taxon>
        <taxon>Dikarya</taxon>
        <taxon>Ascomycota</taxon>
        <taxon>Pezizomycotina</taxon>
        <taxon>Dothideomycetes</taxon>
        <taxon>Dothideomycetes incertae sedis</taxon>
        <taxon>Botryosphaeriales</taxon>
        <taxon>Phyllostictaceae</taxon>
        <taxon>Phyllosticta</taxon>
    </lineage>
</organism>
<gene>
    <name evidence="2" type="ORF">IWX90DRAFT_418041</name>
</gene>
<feature type="region of interest" description="Disordered" evidence="1">
    <location>
        <begin position="197"/>
        <end position="220"/>
    </location>
</feature>
<feature type="compositionally biased region" description="Low complexity" evidence="1">
    <location>
        <begin position="71"/>
        <end position="92"/>
    </location>
</feature>
<keyword evidence="3" id="KW-1185">Reference proteome</keyword>
<feature type="region of interest" description="Disordered" evidence="1">
    <location>
        <begin position="1"/>
        <end position="27"/>
    </location>
</feature>
<feature type="compositionally biased region" description="Basic and acidic residues" evidence="1">
    <location>
        <begin position="201"/>
        <end position="220"/>
    </location>
</feature>
<protein>
    <submittedName>
        <fullName evidence="2">Uncharacterized protein</fullName>
    </submittedName>
</protein>
<evidence type="ECO:0000313" key="2">
    <source>
        <dbReference type="EMBL" id="KAK8157362.1"/>
    </source>
</evidence>
<sequence length="292" mass="32771">MLPTPDRDDDDDNNNNNNNNNNGLAHLPRMHTHTTKFGHSRNLSYSAIIAREIDISLAAPQPPPRLRSQTAAAPPSKPLLSPFLPKATTPTPQTRPIPRPSLPPSLSPSYSTIIATEIALSLCATPPIYFYPALHQQTSPGAIGYYAPLLRGGERVYPLVPTWRTMERMWDGEGEGEGDEEVIFHSDTGTFEVLRHGHHHTQQEHHHSATTDEPSARVTERERNLDVNINGSETLRAAKAQQQQQQQGQKHTNAPPSPSPSPRKHQRRVSRLIEWGREVSSRKERRRRRSVV</sequence>
<comment type="caution">
    <text evidence="2">The sequence shown here is derived from an EMBL/GenBank/DDBJ whole genome shotgun (WGS) entry which is preliminary data.</text>
</comment>
<feature type="compositionally biased region" description="Pro residues" evidence="1">
    <location>
        <begin position="93"/>
        <end position="106"/>
    </location>
</feature>
<evidence type="ECO:0000313" key="3">
    <source>
        <dbReference type="Proteomes" id="UP001456524"/>
    </source>
</evidence>
<feature type="region of interest" description="Disordered" evidence="1">
    <location>
        <begin position="237"/>
        <end position="292"/>
    </location>
</feature>